<keyword evidence="6" id="KW-1185">Reference proteome</keyword>
<dbReference type="PANTHER" id="PTHR10434">
    <property type="entry name" value="1-ACYL-SN-GLYCEROL-3-PHOSPHATE ACYLTRANSFERASE"/>
    <property type="match status" value="1"/>
</dbReference>
<evidence type="ECO:0000256" key="1">
    <source>
        <dbReference type="ARBA" id="ARBA00022679"/>
    </source>
</evidence>
<dbReference type="PANTHER" id="PTHR10434:SF55">
    <property type="entry name" value="POSSIBLE ACYLTRANSFERASE"/>
    <property type="match status" value="1"/>
</dbReference>
<keyword evidence="1 5" id="KW-0808">Transferase</keyword>
<accession>A0A0T6LY56</accession>
<dbReference type="RefSeq" id="WP_018385040.1">
    <property type="nucleotide sequence ID" value="NZ_LLZU01000002.1"/>
</dbReference>
<dbReference type="GO" id="GO:0005886">
    <property type="term" value="C:plasma membrane"/>
    <property type="evidence" value="ECO:0007669"/>
    <property type="project" value="TreeGrafter"/>
</dbReference>
<dbReference type="eggNOG" id="COG0204">
    <property type="taxonomic scope" value="Bacteria"/>
</dbReference>
<keyword evidence="2 5" id="KW-0012">Acyltransferase</keyword>
<dbReference type="AlphaFoldDB" id="A0A0T6LY56"/>
<dbReference type="Proteomes" id="UP000050867">
    <property type="component" value="Unassembled WGS sequence"/>
</dbReference>
<dbReference type="EMBL" id="LLZU01000002">
    <property type="protein sequence ID" value="KRV50973.1"/>
    <property type="molecule type" value="Genomic_DNA"/>
</dbReference>
<comment type="caution">
    <text evidence="5">The sequence shown here is derived from an EMBL/GenBank/DDBJ whole genome shotgun (WGS) entry which is preliminary data.</text>
</comment>
<dbReference type="InterPro" id="IPR002123">
    <property type="entry name" value="Plipid/glycerol_acylTrfase"/>
</dbReference>
<dbReference type="STRING" id="76728.AQ490_01785"/>
<dbReference type="OrthoDB" id="9806008at2"/>
<organism evidence="5 6">
    <name type="scientific">Wenjunlia vitaminophila</name>
    <name type="common">Streptomyces vitaminophilus</name>
    <dbReference type="NCBI Taxonomy" id="76728"/>
    <lineage>
        <taxon>Bacteria</taxon>
        <taxon>Bacillati</taxon>
        <taxon>Actinomycetota</taxon>
        <taxon>Actinomycetes</taxon>
        <taxon>Kitasatosporales</taxon>
        <taxon>Streptomycetaceae</taxon>
        <taxon>Wenjunlia</taxon>
    </lineage>
</organism>
<feature type="region of interest" description="Disordered" evidence="3">
    <location>
        <begin position="222"/>
        <end position="267"/>
    </location>
</feature>
<dbReference type="SMART" id="SM00563">
    <property type="entry name" value="PlsC"/>
    <property type="match status" value="1"/>
</dbReference>
<gene>
    <name evidence="5" type="ORF">AQ490_01785</name>
</gene>
<proteinExistence type="predicted"/>
<evidence type="ECO:0000256" key="2">
    <source>
        <dbReference type="ARBA" id="ARBA00023315"/>
    </source>
</evidence>
<evidence type="ECO:0000256" key="3">
    <source>
        <dbReference type="SAM" id="MobiDB-lite"/>
    </source>
</evidence>
<feature type="compositionally biased region" description="Low complexity" evidence="3">
    <location>
        <begin position="222"/>
        <end position="256"/>
    </location>
</feature>
<name>A0A0T6LY56_WENVI</name>
<dbReference type="GO" id="GO:0003841">
    <property type="term" value="F:1-acylglycerol-3-phosphate O-acyltransferase activity"/>
    <property type="evidence" value="ECO:0007669"/>
    <property type="project" value="TreeGrafter"/>
</dbReference>
<dbReference type="GO" id="GO:0006654">
    <property type="term" value="P:phosphatidic acid biosynthetic process"/>
    <property type="evidence" value="ECO:0007669"/>
    <property type="project" value="TreeGrafter"/>
</dbReference>
<evidence type="ECO:0000259" key="4">
    <source>
        <dbReference type="SMART" id="SM00563"/>
    </source>
</evidence>
<evidence type="ECO:0000313" key="5">
    <source>
        <dbReference type="EMBL" id="KRV50973.1"/>
    </source>
</evidence>
<reference evidence="5 6" key="1">
    <citation type="submission" date="2015-10" db="EMBL/GenBank/DDBJ databases">
        <title>Draft genome sequence of pyrrolomycin-producing Streptomyces vitaminophilus.</title>
        <authorList>
            <person name="Graham D.E."/>
            <person name="Mahan K.M."/>
            <person name="Klingeman D.M."/>
            <person name="Hettich R.L."/>
            <person name="Parry R.J."/>
        </authorList>
    </citation>
    <scope>NUCLEOTIDE SEQUENCE [LARGE SCALE GENOMIC DNA]</scope>
    <source>
        <strain evidence="5 6">ATCC 31673</strain>
    </source>
</reference>
<sequence length="267" mass="29652">MPRRRIGFWYRLAVGVCKPPLLLLFARDWRGMEHIPDEGGFIAVVNHNSYLDPFSYGHFQYSTGRVPRFMVKAELFRTPFVGRVLRGAGQIPVHRGTARAADAVRDAVAAVDSGECVVVYPEGTRTLDPDQWPMTGKTGVARMALSTRAPVIPVAQWGANEALPPHTGRRRVWLLPRKTLRVLAGPPVDLSAYLDREPTPEVLRAATDTIMDAVTELLAELRQQPVPARRRAANPQTWTRTSASRPPTGPPGTRTPQDPQARNEETQ</sequence>
<evidence type="ECO:0000313" key="6">
    <source>
        <dbReference type="Proteomes" id="UP000050867"/>
    </source>
</evidence>
<protein>
    <submittedName>
        <fullName evidence="5">Acyltransferase</fullName>
    </submittedName>
</protein>
<dbReference type="Pfam" id="PF01553">
    <property type="entry name" value="Acyltransferase"/>
    <property type="match status" value="1"/>
</dbReference>
<dbReference type="SUPFAM" id="SSF69593">
    <property type="entry name" value="Glycerol-3-phosphate (1)-acyltransferase"/>
    <property type="match status" value="1"/>
</dbReference>
<feature type="domain" description="Phospholipid/glycerol acyltransferase" evidence="4">
    <location>
        <begin position="41"/>
        <end position="159"/>
    </location>
</feature>
<dbReference type="CDD" id="cd07989">
    <property type="entry name" value="LPLAT_AGPAT-like"/>
    <property type="match status" value="1"/>
</dbReference>